<dbReference type="InterPro" id="IPR050624">
    <property type="entry name" value="HTH-type_Tx_Regulator"/>
</dbReference>
<evidence type="ECO:0000313" key="4">
    <source>
        <dbReference type="EMBL" id="NBI29056.1"/>
    </source>
</evidence>
<dbReference type="SUPFAM" id="SSF46689">
    <property type="entry name" value="Homeodomain-like"/>
    <property type="match status" value="1"/>
</dbReference>
<dbReference type="Proteomes" id="UP000448943">
    <property type="component" value="Unassembled WGS sequence"/>
</dbReference>
<dbReference type="PANTHER" id="PTHR43479">
    <property type="entry name" value="ACREF/ENVCD OPERON REPRESSOR-RELATED"/>
    <property type="match status" value="1"/>
</dbReference>
<name>A0A6N9Q1B7_9BACL</name>
<dbReference type="Pfam" id="PF00440">
    <property type="entry name" value="TetR_N"/>
    <property type="match status" value="1"/>
</dbReference>
<evidence type="ECO:0000256" key="1">
    <source>
        <dbReference type="ARBA" id="ARBA00023125"/>
    </source>
</evidence>
<dbReference type="InterPro" id="IPR023772">
    <property type="entry name" value="DNA-bd_HTH_TetR-type_CS"/>
</dbReference>
<evidence type="ECO:0000256" key="2">
    <source>
        <dbReference type="PROSITE-ProRule" id="PRU00335"/>
    </source>
</evidence>
<sequence length="192" mass="22216">MKNNDSNTKQKIVDAAYKVLAEQGYDKTSMKQIAKEAGVAQGLINYYFESKEDLLFQLFHEESCRYSEELSKLSNIPISDKFIHQALQVPKKLVMDHPEWHRLRFELFAIGLRSNRGAQEITRSSKMDREQTINELSRLEINEQINIQGLARIITAVMDGLSLQMMVDPEFEADSAYETFAKMIEIYLSKKE</sequence>
<dbReference type="RefSeq" id="WP_160645860.1">
    <property type="nucleotide sequence ID" value="NZ_SIJB01000021.1"/>
</dbReference>
<accession>A0A6N9Q1B7</accession>
<keyword evidence="1 2" id="KW-0238">DNA-binding</keyword>
<dbReference type="PANTHER" id="PTHR43479:SF11">
    <property type="entry name" value="ACREF_ENVCD OPERON REPRESSOR-RELATED"/>
    <property type="match status" value="1"/>
</dbReference>
<dbReference type="PROSITE" id="PS01081">
    <property type="entry name" value="HTH_TETR_1"/>
    <property type="match status" value="1"/>
</dbReference>
<dbReference type="InterPro" id="IPR009057">
    <property type="entry name" value="Homeodomain-like_sf"/>
</dbReference>
<dbReference type="EMBL" id="SIJB01000021">
    <property type="protein sequence ID" value="NBI29056.1"/>
    <property type="molecule type" value="Genomic_DNA"/>
</dbReference>
<dbReference type="GO" id="GO:0003677">
    <property type="term" value="F:DNA binding"/>
    <property type="evidence" value="ECO:0007669"/>
    <property type="project" value="UniProtKB-UniRule"/>
</dbReference>
<dbReference type="AlphaFoldDB" id="A0A6N9Q1B7"/>
<comment type="caution">
    <text evidence="4">The sequence shown here is derived from an EMBL/GenBank/DDBJ whole genome shotgun (WGS) entry which is preliminary data.</text>
</comment>
<feature type="domain" description="HTH tetR-type" evidence="3">
    <location>
        <begin position="6"/>
        <end position="66"/>
    </location>
</feature>
<protein>
    <submittedName>
        <fullName evidence="4">TetR/AcrR family transcriptional regulator</fullName>
    </submittedName>
</protein>
<dbReference type="PROSITE" id="PS50977">
    <property type="entry name" value="HTH_TETR_2"/>
    <property type="match status" value="1"/>
</dbReference>
<organism evidence="4 5">
    <name type="scientific">Chengkuizengella marina</name>
    <dbReference type="NCBI Taxonomy" id="2507566"/>
    <lineage>
        <taxon>Bacteria</taxon>
        <taxon>Bacillati</taxon>
        <taxon>Bacillota</taxon>
        <taxon>Bacilli</taxon>
        <taxon>Bacillales</taxon>
        <taxon>Paenibacillaceae</taxon>
        <taxon>Chengkuizengella</taxon>
    </lineage>
</organism>
<evidence type="ECO:0000313" key="5">
    <source>
        <dbReference type="Proteomes" id="UP000448943"/>
    </source>
</evidence>
<dbReference type="SUPFAM" id="SSF48498">
    <property type="entry name" value="Tetracyclin repressor-like, C-terminal domain"/>
    <property type="match status" value="1"/>
</dbReference>
<dbReference type="InterPro" id="IPR001647">
    <property type="entry name" value="HTH_TetR"/>
</dbReference>
<proteinExistence type="predicted"/>
<reference evidence="4 5" key="1">
    <citation type="submission" date="2019-01" db="EMBL/GenBank/DDBJ databases">
        <title>Chengkuizengella sp. nov., isolated from deep-sea sediment of East Pacific Ocean.</title>
        <authorList>
            <person name="Yang J."/>
            <person name="Lai Q."/>
            <person name="Shao Z."/>
        </authorList>
    </citation>
    <scope>NUCLEOTIDE SEQUENCE [LARGE SCALE GENOMIC DNA]</scope>
    <source>
        <strain evidence="4 5">YPA3-1-1</strain>
    </source>
</reference>
<dbReference type="OrthoDB" id="9780939at2"/>
<dbReference type="PRINTS" id="PR00455">
    <property type="entry name" value="HTHTETR"/>
</dbReference>
<dbReference type="InterPro" id="IPR036271">
    <property type="entry name" value="Tet_transcr_reg_TetR-rel_C_sf"/>
</dbReference>
<keyword evidence="5" id="KW-1185">Reference proteome</keyword>
<dbReference type="Gene3D" id="1.10.357.10">
    <property type="entry name" value="Tetracycline Repressor, domain 2"/>
    <property type="match status" value="1"/>
</dbReference>
<gene>
    <name evidence="4" type="ORF">ERL59_08805</name>
</gene>
<feature type="DNA-binding region" description="H-T-H motif" evidence="2">
    <location>
        <begin position="29"/>
        <end position="48"/>
    </location>
</feature>
<evidence type="ECO:0000259" key="3">
    <source>
        <dbReference type="PROSITE" id="PS50977"/>
    </source>
</evidence>